<evidence type="ECO:0000313" key="2">
    <source>
        <dbReference type="EMBL" id="CCG82638.1"/>
    </source>
</evidence>
<name>R4XA26_TAPDE</name>
<comment type="caution">
    <text evidence="2">The sequence shown here is derived from an EMBL/GenBank/DDBJ whole genome shotgun (WGS) entry which is preliminary data.</text>
</comment>
<sequence>MSSHRRSDSNGPRVLIQSGASYVASIDNRITIHNGGVYHVEHHYPPGYQGSLAHNTANSQALSRFSSSRDKTESEQISSKGDLRTEQTTERINSKHREIDKLSIASVTALQTGAGEDLGDSQKPYNREKYETTVSGIQISPMQECDEAGEEKVNLAKVQGQTVLDGSDCIVDADPPKMALKKSTRARRVLKDATTIVSLDTNVTDRIVVNSSRHGKSQKARVKKEIIEQ</sequence>
<feature type="compositionally biased region" description="Basic and acidic residues" evidence="1">
    <location>
        <begin position="81"/>
        <end position="94"/>
    </location>
</feature>
<evidence type="ECO:0000256" key="1">
    <source>
        <dbReference type="SAM" id="MobiDB-lite"/>
    </source>
</evidence>
<proteinExistence type="predicted"/>
<accession>R4XA26</accession>
<organism evidence="2 3">
    <name type="scientific">Taphrina deformans (strain PYCC 5710 / ATCC 11124 / CBS 356.35 / IMI 108563 / JCM 9778 / NBRC 8474)</name>
    <name type="common">Peach leaf curl fungus</name>
    <name type="synonym">Lalaria deformans</name>
    <dbReference type="NCBI Taxonomy" id="1097556"/>
    <lineage>
        <taxon>Eukaryota</taxon>
        <taxon>Fungi</taxon>
        <taxon>Dikarya</taxon>
        <taxon>Ascomycota</taxon>
        <taxon>Taphrinomycotina</taxon>
        <taxon>Taphrinomycetes</taxon>
        <taxon>Taphrinales</taxon>
        <taxon>Taphrinaceae</taxon>
        <taxon>Taphrina</taxon>
    </lineage>
</organism>
<dbReference type="Proteomes" id="UP000013776">
    <property type="component" value="Unassembled WGS sequence"/>
</dbReference>
<keyword evidence="3" id="KW-1185">Reference proteome</keyword>
<protein>
    <submittedName>
        <fullName evidence="2">Uncharacterized protein</fullName>
    </submittedName>
</protein>
<feature type="region of interest" description="Disordered" evidence="1">
    <location>
        <begin position="49"/>
        <end position="94"/>
    </location>
</feature>
<reference evidence="2 3" key="1">
    <citation type="journal article" date="2013" name="MBio">
        <title>Genome sequencing of the plant pathogen Taphrina deformans, the causal agent of peach leaf curl.</title>
        <authorList>
            <person name="Cisse O.H."/>
            <person name="Almeida J.M.G.C.F."/>
            <person name="Fonseca A."/>
            <person name="Kumar A.A."/>
            <person name="Salojaervi J."/>
            <person name="Overmyer K."/>
            <person name="Hauser P.M."/>
            <person name="Pagni M."/>
        </authorList>
    </citation>
    <scope>NUCLEOTIDE SEQUENCE [LARGE SCALE GENOMIC DNA]</scope>
    <source>
        <strain evidence="3">PYCC 5710 / ATCC 11124 / CBS 356.35 / IMI 108563 / JCM 9778 / NBRC 8474</strain>
    </source>
</reference>
<dbReference type="VEuPathDB" id="FungiDB:TAPDE_002729"/>
<dbReference type="EMBL" id="CAHR02000094">
    <property type="protein sequence ID" value="CCG82638.1"/>
    <property type="molecule type" value="Genomic_DNA"/>
</dbReference>
<dbReference type="AlphaFoldDB" id="R4XA26"/>
<gene>
    <name evidence="2" type="ORF">TAPDE_002729</name>
</gene>
<evidence type="ECO:0000313" key="3">
    <source>
        <dbReference type="Proteomes" id="UP000013776"/>
    </source>
</evidence>
<feature type="compositionally biased region" description="Polar residues" evidence="1">
    <location>
        <begin position="52"/>
        <end position="66"/>
    </location>
</feature>